<dbReference type="OrthoDB" id="3544505at2"/>
<name>A0A4R7J1R9_9ACTN</name>
<evidence type="ECO:0000256" key="2">
    <source>
        <dbReference type="SAM" id="Phobius"/>
    </source>
</evidence>
<keyword evidence="2" id="KW-0472">Membrane</keyword>
<gene>
    <name evidence="3" type="ORF">CLV29_2472</name>
</gene>
<keyword evidence="2" id="KW-1133">Transmembrane helix</keyword>
<dbReference type="CDD" id="cd00093">
    <property type="entry name" value="HTH_XRE"/>
    <property type="match status" value="1"/>
</dbReference>
<proteinExistence type="predicted"/>
<evidence type="ECO:0000256" key="1">
    <source>
        <dbReference type="SAM" id="MobiDB-lite"/>
    </source>
</evidence>
<reference evidence="3 4" key="1">
    <citation type="submission" date="2019-03" db="EMBL/GenBank/DDBJ databases">
        <title>Genomic Encyclopedia of Archaeal and Bacterial Type Strains, Phase II (KMG-II): from individual species to whole genera.</title>
        <authorList>
            <person name="Goeker M."/>
        </authorList>
    </citation>
    <scope>NUCLEOTIDE SEQUENCE [LARGE SCALE GENOMIC DNA]</scope>
    <source>
        <strain evidence="3 4">DSM 24323</strain>
    </source>
</reference>
<evidence type="ECO:0000313" key="3">
    <source>
        <dbReference type="EMBL" id="TDT31060.1"/>
    </source>
</evidence>
<organism evidence="3 4">
    <name type="scientific">Naumannella halotolerans</name>
    <dbReference type="NCBI Taxonomy" id="993414"/>
    <lineage>
        <taxon>Bacteria</taxon>
        <taxon>Bacillati</taxon>
        <taxon>Actinomycetota</taxon>
        <taxon>Actinomycetes</taxon>
        <taxon>Propionibacteriales</taxon>
        <taxon>Propionibacteriaceae</taxon>
        <taxon>Naumannella</taxon>
    </lineage>
</organism>
<dbReference type="AlphaFoldDB" id="A0A4R7J1R9"/>
<feature type="compositionally biased region" description="Polar residues" evidence="1">
    <location>
        <begin position="92"/>
        <end position="106"/>
    </location>
</feature>
<dbReference type="EMBL" id="SOAW01000002">
    <property type="protein sequence ID" value="TDT31060.1"/>
    <property type="molecule type" value="Genomic_DNA"/>
</dbReference>
<comment type="caution">
    <text evidence="3">The sequence shown here is derived from an EMBL/GenBank/DDBJ whole genome shotgun (WGS) entry which is preliminary data.</text>
</comment>
<keyword evidence="2" id="KW-0812">Transmembrane</keyword>
<evidence type="ECO:0000313" key="4">
    <source>
        <dbReference type="Proteomes" id="UP000295371"/>
    </source>
</evidence>
<dbReference type="RefSeq" id="WP_133755376.1">
    <property type="nucleotide sequence ID" value="NZ_CP171129.1"/>
</dbReference>
<keyword evidence="4" id="KW-1185">Reference proteome</keyword>
<dbReference type="Proteomes" id="UP000295371">
    <property type="component" value="Unassembled WGS sequence"/>
</dbReference>
<feature type="region of interest" description="Disordered" evidence="1">
    <location>
        <begin position="92"/>
        <end position="153"/>
    </location>
</feature>
<protein>
    <recommendedName>
        <fullName evidence="5">Helix-turn-helix protein</fullName>
    </recommendedName>
</protein>
<feature type="compositionally biased region" description="Low complexity" evidence="1">
    <location>
        <begin position="140"/>
        <end position="153"/>
    </location>
</feature>
<dbReference type="InterPro" id="IPR001387">
    <property type="entry name" value="Cro/C1-type_HTH"/>
</dbReference>
<accession>A0A4R7J1R9</accession>
<evidence type="ECO:0008006" key="5">
    <source>
        <dbReference type="Google" id="ProtNLM"/>
    </source>
</evidence>
<feature type="transmembrane region" description="Helical" evidence="2">
    <location>
        <begin position="158"/>
        <end position="180"/>
    </location>
</feature>
<sequence length="284" mass="29165">MPEAAPRFASELKRALPDHSIRRLAKDSGWGRSTVHEWMSGVRLPNPRQLDDLLDVGSVAPGLRRRLHELRDQVAGPADGSTSTVTVELSELRSATTISNTTNETDPSLPDDPVGSAAEFASADGPDRPDAPPDTSRTTSGHPPASAGAESGPAPRTLFLGGLLVAALLAAGAFGAGYLVGRGDGPVDLVAAEVIGTGGEGILTRQAPTTESAQVGSVEEGAMVEVICVVPNGESVYSEANGASSSVWALLADGSWTFDLYLTTPKAQAAGEPPPAPLKLCGDL</sequence>